<dbReference type="EMBL" id="JAWDJW010000093">
    <property type="protein sequence ID" value="KAK3081681.1"/>
    <property type="molecule type" value="Genomic_DNA"/>
</dbReference>
<keyword evidence="2" id="KW-1185">Reference proteome</keyword>
<accession>A0ACC3DYH7</accession>
<evidence type="ECO:0000313" key="1">
    <source>
        <dbReference type="EMBL" id="KAK3081681.1"/>
    </source>
</evidence>
<name>A0ACC3DYH7_9PEZI</name>
<proteinExistence type="predicted"/>
<sequence>MVPDLEKTGYGYAEQQEQKKVYSDVDSQDAYVEEYTPEEQRKIIHRIDRRLVTTVGLMYCISLMDRTNLSAAAIAGMTVELRLNVAGFFPGCVYLLSTWYVRYDVGKRYSCFYFSDASPPHAPVTRFSSDYRMYSFSMYSLRWIFIIEGILTCIVAALGYVFLVTFPDSPKAANSWRFLNASDAATEPFSLKKFVGAGLDLKVWGFAIIFMCLTIIAYALAYFLPIILRNRMGFSVGAAQCLAAPPYAFAGIVMYATAWVGDKYHVRGPILILNAVLTLIGLPLMGFHSNVAVRYFGVFLTTAGANANIPACMAYQANNIRGQWKRAFCSATLVGFGGIGGIAGSLVFRSQDAPAFHPGLYACITASLLIIVVVILLDIKFYFDNKKQARGELIIEGSESGFRFTY</sequence>
<comment type="caution">
    <text evidence="1">The sequence shown here is derived from an EMBL/GenBank/DDBJ whole genome shotgun (WGS) entry which is preliminary data.</text>
</comment>
<reference evidence="1" key="1">
    <citation type="submission" date="2024-09" db="EMBL/GenBank/DDBJ databases">
        <title>Black Yeasts Isolated from many extreme environments.</title>
        <authorList>
            <person name="Coleine C."/>
            <person name="Stajich J.E."/>
            <person name="Selbmann L."/>
        </authorList>
    </citation>
    <scope>NUCLEOTIDE SEQUENCE</scope>
    <source>
        <strain evidence="1">CCFEE 5737</strain>
    </source>
</reference>
<organism evidence="1 2">
    <name type="scientific">Coniosporium uncinatum</name>
    <dbReference type="NCBI Taxonomy" id="93489"/>
    <lineage>
        <taxon>Eukaryota</taxon>
        <taxon>Fungi</taxon>
        <taxon>Dikarya</taxon>
        <taxon>Ascomycota</taxon>
        <taxon>Pezizomycotina</taxon>
        <taxon>Dothideomycetes</taxon>
        <taxon>Dothideomycetes incertae sedis</taxon>
        <taxon>Coniosporium</taxon>
    </lineage>
</organism>
<dbReference type="Proteomes" id="UP001186974">
    <property type="component" value="Unassembled WGS sequence"/>
</dbReference>
<protein>
    <submittedName>
        <fullName evidence="1">Uncharacterized protein</fullName>
    </submittedName>
</protein>
<evidence type="ECO:0000313" key="2">
    <source>
        <dbReference type="Proteomes" id="UP001186974"/>
    </source>
</evidence>
<gene>
    <name evidence="1" type="ORF">LTS18_003938</name>
</gene>